<keyword evidence="2" id="KW-1185">Reference proteome</keyword>
<name>A0ABD1E6T8_HYPHA</name>
<proteinExistence type="predicted"/>
<evidence type="ECO:0000313" key="2">
    <source>
        <dbReference type="Proteomes" id="UP001566132"/>
    </source>
</evidence>
<gene>
    <name evidence="1" type="ORF">ABEB36_014320</name>
</gene>
<accession>A0ABD1E6T8</accession>
<organism evidence="1 2">
    <name type="scientific">Hypothenemus hampei</name>
    <name type="common">Coffee berry borer</name>
    <dbReference type="NCBI Taxonomy" id="57062"/>
    <lineage>
        <taxon>Eukaryota</taxon>
        <taxon>Metazoa</taxon>
        <taxon>Ecdysozoa</taxon>
        <taxon>Arthropoda</taxon>
        <taxon>Hexapoda</taxon>
        <taxon>Insecta</taxon>
        <taxon>Pterygota</taxon>
        <taxon>Neoptera</taxon>
        <taxon>Endopterygota</taxon>
        <taxon>Coleoptera</taxon>
        <taxon>Polyphaga</taxon>
        <taxon>Cucujiformia</taxon>
        <taxon>Curculionidae</taxon>
        <taxon>Scolytinae</taxon>
        <taxon>Hypothenemus</taxon>
    </lineage>
</organism>
<dbReference type="AlphaFoldDB" id="A0ABD1E6T8"/>
<dbReference type="Proteomes" id="UP001566132">
    <property type="component" value="Unassembled WGS sequence"/>
</dbReference>
<sequence length="123" mass="14671">MLPIYMINRLNLRTKFVLNITKMNPIHFCLLQINTFNWYHVKNSPGKKKQGEPLTSTNYRRIKGYDILTIGDVENLIKRKATNEEELRYIRNIVEVYIELTLTVTIYELVAWTKNEKKNVILR</sequence>
<dbReference type="EMBL" id="JBDJPC010000012">
    <property type="protein sequence ID" value="KAL1489424.1"/>
    <property type="molecule type" value="Genomic_DNA"/>
</dbReference>
<comment type="caution">
    <text evidence="1">The sequence shown here is derived from an EMBL/GenBank/DDBJ whole genome shotgun (WGS) entry which is preliminary data.</text>
</comment>
<reference evidence="1 2" key="1">
    <citation type="submission" date="2024-05" db="EMBL/GenBank/DDBJ databases">
        <title>Genetic variation in Jamaican populations of the coffee berry borer (Hypothenemus hampei).</title>
        <authorList>
            <person name="Errbii M."/>
            <person name="Myrie A."/>
        </authorList>
    </citation>
    <scope>NUCLEOTIDE SEQUENCE [LARGE SCALE GENOMIC DNA]</scope>
    <source>
        <strain evidence="1">JA-Hopewell-2020-01-JO</strain>
        <tissue evidence="1">Whole body</tissue>
    </source>
</reference>
<evidence type="ECO:0000313" key="1">
    <source>
        <dbReference type="EMBL" id="KAL1489424.1"/>
    </source>
</evidence>
<protein>
    <submittedName>
        <fullName evidence="1">Uncharacterized protein</fullName>
    </submittedName>
</protein>